<dbReference type="EMBL" id="FNZE01000023">
    <property type="protein sequence ID" value="SEJ86441.1"/>
    <property type="molecule type" value="Genomic_DNA"/>
</dbReference>
<dbReference type="STRING" id="915471.SAMN05216201_12312"/>
<dbReference type="RefSeq" id="WP_090313386.1">
    <property type="nucleotide sequence ID" value="NZ_FNZE01000023.1"/>
</dbReference>
<proteinExistence type="predicted"/>
<organism evidence="1 2">
    <name type="scientific">Pseudomonas linyingensis</name>
    <dbReference type="NCBI Taxonomy" id="915471"/>
    <lineage>
        <taxon>Bacteria</taxon>
        <taxon>Pseudomonadati</taxon>
        <taxon>Pseudomonadota</taxon>
        <taxon>Gammaproteobacteria</taxon>
        <taxon>Pseudomonadales</taxon>
        <taxon>Pseudomonadaceae</taxon>
        <taxon>Pseudomonas</taxon>
    </lineage>
</organism>
<evidence type="ECO:0000313" key="1">
    <source>
        <dbReference type="EMBL" id="SEJ86441.1"/>
    </source>
</evidence>
<dbReference type="AlphaFoldDB" id="A0A1H7C9T3"/>
<sequence length="126" mass="13543">MPSEEIAHDPKNALKHQVSDGCACAMCGATDRPLAFHVLERDYPKDDVAAQGFLVLSMTVDALRGSFPLCDRCAPACPKCGLPVETEQVLAFQNSVGAKLGKGVCPQHEGLGQRLKTVFKRTFNIG</sequence>
<name>A0A1H7C9T3_9PSED</name>
<dbReference type="OrthoDB" id="6882608at2"/>
<protein>
    <submittedName>
        <fullName evidence="1">Uncharacterized protein</fullName>
    </submittedName>
</protein>
<dbReference type="Proteomes" id="UP000242930">
    <property type="component" value="Unassembled WGS sequence"/>
</dbReference>
<gene>
    <name evidence="1" type="ORF">SAMN05216201_12312</name>
</gene>
<keyword evidence="2" id="KW-1185">Reference proteome</keyword>
<reference evidence="2" key="1">
    <citation type="submission" date="2016-10" db="EMBL/GenBank/DDBJ databases">
        <authorList>
            <person name="Varghese N."/>
            <person name="Submissions S."/>
        </authorList>
    </citation>
    <scope>NUCLEOTIDE SEQUENCE [LARGE SCALE GENOMIC DNA]</scope>
    <source>
        <strain evidence="2">LMG 25967</strain>
    </source>
</reference>
<accession>A0A1H7C9T3</accession>
<evidence type="ECO:0000313" key="2">
    <source>
        <dbReference type="Proteomes" id="UP000242930"/>
    </source>
</evidence>